<evidence type="ECO:0000256" key="8">
    <source>
        <dbReference type="ARBA" id="ARBA00022989"/>
    </source>
</evidence>
<dbReference type="PANTHER" id="PTHR31412">
    <property type="entry name" value="ZINC METALLOPROTEASE EGY1"/>
    <property type="match status" value="1"/>
</dbReference>
<dbReference type="OrthoDB" id="9774391at2"/>
<feature type="transmembrane region" description="Helical" evidence="10">
    <location>
        <begin position="51"/>
        <end position="71"/>
    </location>
</feature>
<keyword evidence="6" id="KW-0378">Hydrolase</keyword>
<comment type="subcellular location">
    <subcellularLocation>
        <location evidence="2">Membrane</location>
        <topology evidence="2">Multi-pass membrane protein</topology>
    </subcellularLocation>
</comment>
<accession>A0A517R214</accession>
<dbReference type="GO" id="GO:0006508">
    <property type="term" value="P:proteolysis"/>
    <property type="evidence" value="ECO:0007669"/>
    <property type="project" value="UniProtKB-KW"/>
</dbReference>
<evidence type="ECO:0000256" key="3">
    <source>
        <dbReference type="ARBA" id="ARBA00007931"/>
    </source>
</evidence>
<proteinExistence type="inferred from homology"/>
<dbReference type="PANTHER" id="PTHR31412:SF0">
    <property type="entry name" value="ZINC METALLOPROTEASE EGY1, CHLOROPLASTIC-RELATED"/>
    <property type="match status" value="1"/>
</dbReference>
<dbReference type="KEGG" id="svp:Pan189_23030"/>
<comment type="similarity">
    <text evidence="3">Belongs to the peptidase M50B family.</text>
</comment>
<feature type="transmembrane region" description="Helical" evidence="10">
    <location>
        <begin position="272"/>
        <end position="303"/>
    </location>
</feature>
<evidence type="ECO:0000256" key="5">
    <source>
        <dbReference type="ARBA" id="ARBA00022692"/>
    </source>
</evidence>
<dbReference type="Pfam" id="PF02163">
    <property type="entry name" value="Peptidase_M50"/>
    <property type="match status" value="1"/>
</dbReference>
<reference evidence="12 13" key="1">
    <citation type="submission" date="2019-02" db="EMBL/GenBank/DDBJ databases">
        <title>Deep-cultivation of Planctomycetes and their phenomic and genomic characterization uncovers novel biology.</title>
        <authorList>
            <person name="Wiegand S."/>
            <person name="Jogler M."/>
            <person name="Boedeker C."/>
            <person name="Pinto D."/>
            <person name="Vollmers J."/>
            <person name="Rivas-Marin E."/>
            <person name="Kohn T."/>
            <person name="Peeters S.H."/>
            <person name="Heuer A."/>
            <person name="Rast P."/>
            <person name="Oberbeckmann S."/>
            <person name="Bunk B."/>
            <person name="Jeske O."/>
            <person name="Meyerdierks A."/>
            <person name="Storesund J.E."/>
            <person name="Kallscheuer N."/>
            <person name="Luecker S."/>
            <person name="Lage O.M."/>
            <person name="Pohl T."/>
            <person name="Merkel B.J."/>
            <person name="Hornburger P."/>
            <person name="Mueller R.-W."/>
            <person name="Bruemmer F."/>
            <person name="Labrenz M."/>
            <person name="Spormann A.M."/>
            <person name="Op den Camp H."/>
            <person name="Overmann J."/>
            <person name="Amann R."/>
            <person name="Jetten M.S.M."/>
            <person name="Mascher T."/>
            <person name="Medema M.H."/>
            <person name="Devos D.P."/>
            <person name="Kaster A.-K."/>
            <person name="Ovreas L."/>
            <person name="Rohde M."/>
            <person name="Galperin M.Y."/>
            <person name="Jogler C."/>
        </authorList>
    </citation>
    <scope>NUCLEOTIDE SEQUENCE [LARGE SCALE GENOMIC DNA]</scope>
    <source>
        <strain evidence="12 13">Pan189</strain>
    </source>
</reference>
<dbReference type="CDD" id="cd06160">
    <property type="entry name" value="S2P-M50_like_2"/>
    <property type="match status" value="1"/>
</dbReference>
<evidence type="ECO:0000256" key="9">
    <source>
        <dbReference type="ARBA" id="ARBA00023136"/>
    </source>
</evidence>
<evidence type="ECO:0000313" key="12">
    <source>
        <dbReference type="EMBL" id="QDT37920.1"/>
    </source>
</evidence>
<feature type="transmembrane region" description="Helical" evidence="10">
    <location>
        <begin position="140"/>
        <end position="157"/>
    </location>
</feature>
<feature type="transmembrane region" description="Helical" evidence="10">
    <location>
        <begin position="323"/>
        <end position="344"/>
    </location>
</feature>
<feature type="transmembrane region" description="Helical" evidence="10">
    <location>
        <begin position="169"/>
        <end position="192"/>
    </location>
</feature>
<evidence type="ECO:0000259" key="11">
    <source>
        <dbReference type="Pfam" id="PF02163"/>
    </source>
</evidence>
<keyword evidence="8 10" id="KW-1133">Transmembrane helix</keyword>
<keyword evidence="7" id="KW-0809">Transit peptide</keyword>
<dbReference type="Proteomes" id="UP000317318">
    <property type="component" value="Chromosome"/>
</dbReference>
<keyword evidence="5 10" id="KW-0812">Transmembrane</keyword>
<name>A0A517R214_9PLAN</name>
<feature type="domain" description="Peptidase M50" evidence="11">
    <location>
        <begin position="110"/>
        <end position="277"/>
    </location>
</feature>
<evidence type="ECO:0000256" key="6">
    <source>
        <dbReference type="ARBA" id="ARBA00022801"/>
    </source>
</evidence>
<evidence type="ECO:0000256" key="4">
    <source>
        <dbReference type="ARBA" id="ARBA00022670"/>
    </source>
</evidence>
<dbReference type="InterPro" id="IPR008915">
    <property type="entry name" value="Peptidase_M50"/>
</dbReference>
<feature type="transmembrane region" description="Helical" evidence="10">
    <location>
        <begin position="230"/>
        <end position="251"/>
    </location>
</feature>
<comment type="cofactor">
    <cofactor evidence="1">
        <name>Zn(2+)</name>
        <dbReference type="ChEBI" id="CHEBI:29105"/>
    </cofactor>
</comment>
<dbReference type="AlphaFoldDB" id="A0A517R214"/>
<keyword evidence="13" id="KW-1185">Reference proteome</keyword>
<keyword evidence="4" id="KW-0645">Protease</keyword>
<dbReference type="InterPro" id="IPR044838">
    <property type="entry name" value="EGY1-like"/>
</dbReference>
<evidence type="ECO:0000256" key="1">
    <source>
        <dbReference type="ARBA" id="ARBA00001947"/>
    </source>
</evidence>
<dbReference type="EMBL" id="CP036268">
    <property type="protein sequence ID" value="QDT37920.1"/>
    <property type="molecule type" value="Genomic_DNA"/>
</dbReference>
<sequence>MSNFSDPDEHESDEAVEILFSSRPTPVVVSSQAATVEEVPRPRRRSSRWPLHLTLFLLTCGTVFLAGVQPGHINGPLNGAFCLLALVLQDGWNAFSTPLMITFLSDAFVFTTCLMTILLCHEFGHFFAAKFHGVPASLPYFIPFPLGPFGTMGAVIVQNGRRADRVQAFDIGIAGPLCGLVPALGVLIYGIVSSEAIPRVESGIAYGDPLLVKALCGWLLPAYEWGTSDVLINAPLFAGWIGIFITALNLMPVGQLDGGHILYGLIRRRQHVVSAAVIGAALGAMFIAGKYSYMPILVLVLLTGFRHPPTANDRIPLGTVRHVLGWLTLGFLLIGFTPQPLIAVGN</sequence>
<dbReference type="RefSeq" id="WP_145363997.1">
    <property type="nucleotide sequence ID" value="NZ_CP036268.1"/>
</dbReference>
<dbReference type="GO" id="GO:0008233">
    <property type="term" value="F:peptidase activity"/>
    <property type="evidence" value="ECO:0007669"/>
    <property type="project" value="UniProtKB-KW"/>
</dbReference>
<evidence type="ECO:0000313" key="13">
    <source>
        <dbReference type="Proteomes" id="UP000317318"/>
    </source>
</evidence>
<evidence type="ECO:0000256" key="10">
    <source>
        <dbReference type="SAM" id="Phobius"/>
    </source>
</evidence>
<keyword evidence="9 10" id="KW-0472">Membrane</keyword>
<organism evidence="12 13">
    <name type="scientific">Stratiformator vulcanicus</name>
    <dbReference type="NCBI Taxonomy" id="2527980"/>
    <lineage>
        <taxon>Bacteria</taxon>
        <taxon>Pseudomonadati</taxon>
        <taxon>Planctomycetota</taxon>
        <taxon>Planctomycetia</taxon>
        <taxon>Planctomycetales</taxon>
        <taxon>Planctomycetaceae</taxon>
        <taxon>Stratiformator</taxon>
    </lineage>
</organism>
<gene>
    <name evidence="12" type="ORF">Pan189_23030</name>
</gene>
<protein>
    <submittedName>
        <fullName evidence="12">Peptidase family M50</fullName>
    </submittedName>
</protein>
<feature type="transmembrane region" description="Helical" evidence="10">
    <location>
        <begin position="107"/>
        <end position="128"/>
    </location>
</feature>
<evidence type="ECO:0000256" key="2">
    <source>
        <dbReference type="ARBA" id="ARBA00004141"/>
    </source>
</evidence>
<evidence type="ECO:0000256" key="7">
    <source>
        <dbReference type="ARBA" id="ARBA00022946"/>
    </source>
</evidence>
<dbReference type="GO" id="GO:0016020">
    <property type="term" value="C:membrane"/>
    <property type="evidence" value="ECO:0007669"/>
    <property type="project" value="UniProtKB-SubCell"/>
</dbReference>